<evidence type="ECO:0000313" key="1">
    <source>
        <dbReference type="EMBL" id="KAG6959206.1"/>
    </source>
</evidence>
<protein>
    <submittedName>
        <fullName evidence="1">Uncharacterized protein</fullName>
    </submittedName>
</protein>
<proteinExistence type="predicted"/>
<dbReference type="EMBL" id="JAENGZ010000447">
    <property type="protein sequence ID" value="KAG6959206.1"/>
    <property type="molecule type" value="Genomic_DNA"/>
</dbReference>
<reference evidence="1" key="1">
    <citation type="submission" date="2021-01" db="EMBL/GenBank/DDBJ databases">
        <title>Phytophthora aleatoria, a newly-described species from Pinus radiata is distinct from Phytophthora cactorum isolates based on comparative genomics.</title>
        <authorList>
            <person name="Mcdougal R."/>
            <person name="Panda P."/>
            <person name="Williams N."/>
            <person name="Studholme D.J."/>
        </authorList>
    </citation>
    <scope>NUCLEOTIDE SEQUENCE</scope>
    <source>
        <strain evidence="1">NZFS 3830</strain>
    </source>
</reference>
<accession>A0A8T1UGD9</accession>
<name>A0A8T1UGD9_9STRA</name>
<gene>
    <name evidence="1" type="ORF">JG687_00008914</name>
</gene>
<dbReference type="Proteomes" id="UP000688947">
    <property type="component" value="Unassembled WGS sequence"/>
</dbReference>
<comment type="caution">
    <text evidence="1">The sequence shown here is derived from an EMBL/GenBank/DDBJ whole genome shotgun (WGS) entry which is preliminary data.</text>
</comment>
<organism evidence="1 2">
    <name type="scientific">Phytophthora cactorum</name>
    <dbReference type="NCBI Taxonomy" id="29920"/>
    <lineage>
        <taxon>Eukaryota</taxon>
        <taxon>Sar</taxon>
        <taxon>Stramenopiles</taxon>
        <taxon>Oomycota</taxon>
        <taxon>Peronosporomycetes</taxon>
        <taxon>Peronosporales</taxon>
        <taxon>Peronosporaceae</taxon>
        <taxon>Phytophthora</taxon>
    </lineage>
</organism>
<evidence type="ECO:0000313" key="2">
    <source>
        <dbReference type="Proteomes" id="UP000688947"/>
    </source>
</evidence>
<sequence length="214" mass="24000">MHQFNITVGQDGTLVPTSVGLVLRHKLSARPESVDGVVSDLLISDMPLSRTCHLSRTDPRYTRCEFTNAMVTAIRRIDLHMVQWLLGLIPSILTPPPPPQEVVETAAGVAHLWMLQLLEDTKTRRAVLWTQLSLNKVAAGGHWGLCIGFTSVRIVLWEDRRTNLELVRLPSSKTMYKWVVRNVYTAHGLLFTVTLLESGAFKHNAAFQFEGATF</sequence>
<dbReference type="AlphaFoldDB" id="A0A8T1UGD9"/>